<dbReference type="EMBL" id="LOJW01000040">
    <property type="protein sequence ID" value="OOW67420.1"/>
    <property type="molecule type" value="Genomic_DNA"/>
</dbReference>
<comment type="caution">
    <text evidence="1">The sequence shown here is derived from an EMBL/GenBank/DDBJ whole genome shotgun (WGS) entry which is preliminary data.</text>
</comment>
<protein>
    <submittedName>
        <fullName evidence="1">Uncharacterized protein</fullName>
    </submittedName>
</protein>
<proteinExistence type="predicted"/>
<name>A0A1T1NVM7_9XANT</name>
<gene>
    <name evidence="1" type="ORF">Xmlh_17285</name>
</gene>
<sequence>MARGIRQRDLAGNILIDISTRMPSKFGAVTIAAGSSGSVAVPALGTNEIYYWFSASSSADFAQTPIFTADEQAGTINWSYGGGSNMGTQIGGVLTYGRY</sequence>
<organism evidence="1 2">
    <name type="scientific">Xanthomonas axonopodis pv. melhusii</name>
    <dbReference type="NCBI Taxonomy" id="487834"/>
    <lineage>
        <taxon>Bacteria</taxon>
        <taxon>Pseudomonadati</taxon>
        <taxon>Pseudomonadota</taxon>
        <taxon>Gammaproteobacteria</taxon>
        <taxon>Lysobacterales</taxon>
        <taxon>Lysobacteraceae</taxon>
        <taxon>Xanthomonas</taxon>
    </lineage>
</organism>
<evidence type="ECO:0000313" key="1">
    <source>
        <dbReference type="EMBL" id="OOW67420.1"/>
    </source>
</evidence>
<accession>A0A1T1NVM7</accession>
<dbReference type="AlphaFoldDB" id="A0A1T1NVM7"/>
<dbReference type="RefSeq" id="WP_078564756.1">
    <property type="nucleotide sequence ID" value="NZ_LOJW01000040.1"/>
</dbReference>
<dbReference type="Proteomes" id="UP000190559">
    <property type="component" value="Unassembled WGS sequence"/>
</dbReference>
<evidence type="ECO:0000313" key="2">
    <source>
        <dbReference type="Proteomes" id="UP000190559"/>
    </source>
</evidence>
<reference evidence="1 2" key="1">
    <citation type="submission" date="2015-12" db="EMBL/GenBank/DDBJ databases">
        <authorList>
            <person name="Shamseldin A."/>
            <person name="Moawad H."/>
            <person name="Abd El-Rahim W.M."/>
            <person name="Sadowsky M.J."/>
        </authorList>
    </citation>
    <scope>NUCLEOTIDE SEQUENCE [LARGE SCALE GENOMIC DNA]</scope>
    <source>
        <strain evidence="1 2">LMG9050</strain>
    </source>
</reference>